<dbReference type="SUPFAM" id="SSF49599">
    <property type="entry name" value="TRAF domain-like"/>
    <property type="match status" value="1"/>
</dbReference>
<name>A0ABC9C6Y8_9POAL</name>
<reference evidence="5" key="1">
    <citation type="submission" date="2024-06" db="EMBL/GenBank/DDBJ databases">
        <authorList>
            <person name="Ryan C."/>
        </authorList>
    </citation>
    <scope>NUCLEOTIDE SEQUENCE [LARGE SCALE GENOMIC DNA]</scope>
</reference>
<dbReference type="SMART" id="SM00225">
    <property type="entry name" value="BTB"/>
    <property type="match status" value="1"/>
</dbReference>
<dbReference type="PANTHER" id="PTHR26379">
    <property type="entry name" value="BTB/POZ AND MATH DOMAIN-CONTAINING PROTEIN 1"/>
    <property type="match status" value="1"/>
</dbReference>
<comment type="similarity">
    <text evidence="2">Belongs to the Tdpoz family.</text>
</comment>
<comment type="pathway">
    <text evidence="1">Protein modification; protein ubiquitination.</text>
</comment>
<dbReference type="InterPro" id="IPR000210">
    <property type="entry name" value="BTB/POZ_dom"/>
</dbReference>
<dbReference type="AlphaFoldDB" id="A0ABC9C6Y8"/>
<feature type="domain" description="BTB" evidence="3">
    <location>
        <begin position="170"/>
        <end position="237"/>
    </location>
</feature>
<dbReference type="SUPFAM" id="SSF54695">
    <property type="entry name" value="POZ domain"/>
    <property type="match status" value="1"/>
</dbReference>
<protein>
    <recommendedName>
        <fullName evidence="3">BTB domain-containing protein</fullName>
    </recommendedName>
</protein>
<dbReference type="Gene3D" id="2.60.210.10">
    <property type="entry name" value="Apoptosis, Tumor Necrosis Factor Receptor Associated Protein 2, Chain A"/>
    <property type="match status" value="1"/>
</dbReference>
<dbReference type="InterPro" id="IPR045005">
    <property type="entry name" value="BPM1-6"/>
</dbReference>
<dbReference type="Pfam" id="PF24570">
    <property type="entry name" value="BACK_BPM_SPOP"/>
    <property type="match status" value="1"/>
</dbReference>
<evidence type="ECO:0000259" key="3">
    <source>
        <dbReference type="PROSITE" id="PS50097"/>
    </source>
</evidence>
<dbReference type="InterPro" id="IPR008974">
    <property type="entry name" value="TRAF-like"/>
</dbReference>
<dbReference type="Gene3D" id="3.30.710.10">
    <property type="entry name" value="Potassium Channel Kv1.1, Chain A"/>
    <property type="match status" value="1"/>
</dbReference>
<evidence type="ECO:0000256" key="1">
    <source>
        <dbReference type="ARBA" id="ARBA00004906"/>
    </source>
</evidence>
<dbReference type="CDD" id="cd18280">
    <property type="entry name" value="BTB_POZ_BPM_plant"/>
    <property type="match status" value="1"/>
</dbReference>
<evidence type="ECO:0000256" key="2">
    <source>
        <dbReference type="ARBA" id="ARBA00010846"/>
    </source>
</evidence>
<dbReference type="PROSITE" id="PS50097">
    <property type="entry name" value="BTB"/>
    <property type="match status" value="1"/>
</dbReference>
<dbReference type="Pfam" id="PF00651">
    <property type="entry name" value="BTB"/>
    <property type="match status" value="1"/>
</dbReference>
<dbReference type="EMBL" id="OZ075138">
    <property type="protein sequence ID" value="CAL5013619.1"/>
    <property type="molecule type" value="Genomic_DNA"/>
</dbReference>
<sequence length="372" mass="40789">MSKRSRTSGPGTLTTMVDSAAVEFKVDYKQTKHLPAGEVIHSDTISVGGHMWRINCYPVMDSSGCMTGVSMMVEHMNESQSVKAIVEASLLNKSENSIASKGSFLRVFNFRFDNIGWSFSLEDEDVLNYAIDGQITVFCSIMVLHDSSIPVPPSDIGKHLGTLLDSSDGVDVSFIVDGETFHAHRAVLAARSPVFRAELLGSMAEATMPSIALHDISPATFGVMLQFMYTDALPGDDELGDSPTEMFKHLLAAADRYALDRLKIICAQKLWDNVSVDTVGDALACAEIYNCPELKSKCIEFVVADKNVKKAVLTESFMLLGQKFPSIIAGAKAGWDMTWCEAGILLFVVQVFKHSFSYYGGYCLICFIHIRT</sequence>
<dbReference type="InterPro" id="IPR056423">
    <property type="entry name" value="BACK_BPM_SPOP"/>
</dbReference>
<dbReference type="Pfam" id="PF22486">
    <property type="entry name" value="MATH_2"/>
    <property type="match status" value="1"/>
</dbReference>
<dbReference type="PANTHER" id="PTHR26379:SF504">
    <property type="entry name" value="OS08G0523800 PROTEIN"/>
    <property type="match status" value="1"/>
</dbReference>
<gene>
    <name evidence="4" type="ORF">URODEC1_LOCUS71501</name>
</gene>
<keyword evidence="5" id="KW-1185">Reference proteome</keyword>
<dbReference type="InterPro" id="IPR011333">
    <property type="entry name" value="SKP1/BTB/POZ_sf"/>
</dbReference>
<accession>A0ABC9C6Y8</accession>
<dbReference type="InterPro" id="IPR002083">
    <property type="entry name" value="MATH/TRAF_dom"/>
</dbReference>
<evidence type="ECO:0000313" key="4">
    <source>
        <dbReference type="EMBL" id="CAL5013619.1"/>
    </source>
</evidence>
<evidence type="ECO:0000313" key="5">
    <source>
        <dbReference type="Proteomes" id="UP001497457"/>
    </source>
</evidence>
<dbReference type="Proteomes" id="UP001497457">
    <property type="component" value="Chromosome 28b"/>
</dbReference>
<reference evidence="4 5" key="2">
    <citation type="submission" date="2024-10" db="EMBL/GenBank/DDBJ databases">
        <authorList>
            <person name="Ryan C."/>
        </authorList>
    </citation>
    <scope>NUCLEOTIDE SEQUENCE [LARGE SCALE GENOMIC DNA]</scope>
</reference>
<dbReference type="CDD" id="cd00121">
    <property type="entry name" value="MATH"/>
    <property type="match status" value="1"/>
</dbReference>
<proteinExistence type="inferred from homology"/>
<organism evidence="4 5">
    <name type="scientific">Urochloa decumbens</name>
    <dbReference type="NCBI Taxonomy" id="240449"/>
    <lineage>
        <taxon>Eukaryota</taxon>
        <taxon>Viridiplantae</taxon>
        <taxon>Streptophyta</taxon>
        <taxon>Embryophyta</taxon>
        <taxon>Tracheophyta</taxon>
        <taxon>Spermatophyta</taxon>
        <taxon>Magnoliopsida</taxon>
        <taxon>Liliopsida</taxon>
        <taxon>Poales</taxon>
        <taxon>Poaceae</taxon>
        <taxon>PACMAD clade</taxon>
        <taxon>Panicoideae</taxon>
        <taxon>Panicodae</taxon>
        <taxon>Paniceae</taxon>
        <taxon>Melinidinae</taxon>
        <taxon>Urochloa</taxon>
    </lineage>
</organism>